<dbReference type="InterPro" id="IPR011057">
    <property type="entry name" value="Mss4-like_sf"/>
</dbReference>
<comment type="similarity">
    <text evidence="2">Belongs to the MsrB Met sulfoxide reductase family.</text>
</comment>
<dbReference type="PANTHER" id="PTHR46081">
    <property type="entry name" value="PEPTIDE METHIONINE SULFOXIDE REDUCTASE 2"/>
    <property type="match status" value="1"/>
</dbReference>
<comment type="cofactor">
    <cofactor evidence="1">
        <name>Zn(2+)</name>
        <dbReference type="ChEBI" id="CHEBI:29105"/>
    </cofactor>
</comment>
<evidence type="ECO:0000259" key="6">
    <source>
        <dbReference type="PROSITE" id="PS51790"/>
    </source>
</evidence>
<evidence type="ECO:0000256" key="5">
    <source>
        <dbReference type="ARBA" id="ARBA00023002"/>
    </source>
</evidence>
<dbReference type="InterPro" id="IPR002579">
    <property type="entry name" value="Met_Sox_Rdtase_MsrB_dom"/>
</dbReference>
<evidence type="ECO:0000256" key="3">
    <source>
        <dbReference type="ARBA" id="ARBA00022723"/>
    </source>
</evidence>
<name>A0ABP0IZH7_9DINO</name>
<dbReference type="Pfam" id="PF01641">
    <property type="entry name" value="SelR"/>
    <property type="match status" value="1"/>
</dbReference>
<reference evidence="7 8" key="1">
    <citation type="submission" date="2024-02" db="EMBL/GenBank/DDBJ databases">
        <authorList>
            <person name="Chen Y."/>
            <person name="Shah S."/>
            <person name="Dougan E. K."/>
            <person name="Thang M."/>
            <person name="Chan C."/>
        </authorList>
    </citation>
    <scope>NUCLEOTIDE SEQUENCE [LARGE SCALE GENOMIC DNA]</scope>
</reference>
<dbReference type="PANTHER" id="PTHR46081:SF8">
    <property type="entry name" value="PEPTIDE METHIONINE SULFOXIDE REDUCTASE 2"/>
    <property type="match status" value="1"/>
</dbReference>
<proteinExistence type="inferred from homology"/>
<organism evidence="7 8">
    <name type="scientific">Durusdinium trenchii</name>
    <dbReference type="NCBI Taxonomy" id="1381693"/>
    <lineage>
        <taxon>Eukaryota</taxon>
        <taxon>Sar</taxon>
        <taxon>Alveolata</taxon>
        <taxon>Dinophyceae</taxon>
        <taxon>Suessiales</taxon>
        <taxon>Symbiodiniaceae</taxon>
        <taxon>Durusdinium</taxon>
    </lineage>
</organism>
<evidence type="ECO:0000256" key="4">
    <source>
        <dbReference type="ARBA" id="ARBA00022833"/>
    </source>
</evidence>
<gene>
    <name evidence="7" type="ORF">SCF082_LOCUS9443</name>
</gene>
<comment type="caution">
    <text evidence="7">The sequence shown here is derived from an EMBL/GenBank/DDBJ whole genome shotgun (WGS) entry which is preliminary data.</text>
</comment>
<dbReference type="SUPFAM" id="SSF51316">
    <property type="entry name" value="Mss4-like"/>
    <property type="match status" value="1"/>
</dbReference>
<dbReference type="InterPro" id="IPR028427">
    <property type="entry name" value="Met_Sox_Rdtase_MsrB"/>
</dbReference>
<feature type="domain" description="MsrB" evidence="6">
    <location>
        <begin position="60"/>
        <end position="190"/>
    </location>
</feature>
<dbReference type="PROSITE" id="PS51790">
    <property type="entry name" value="MSRB"/>
    <property type="match status" value="1"/>
</dbReference>
<dbReference type="EMBL" id="CAXAMM010005478">
    <property type="protein sequence ID" value="CAK9007404.1"/>
    <property type="molecule type" value="Genomic_DNA"/>
</dbReference>
<evidence type="ECO:0000313" key="7">
    <source>
        <dbReference type="EMBL" id="CAK9007404.1"/>
    </source>
</evidence>
<accession>A0ABP0IZH7</accession>
<keyword evidence="5" id="KW-0560">Oxidoreductase</keyword>
<evidence type="ECO:0000256" key="1">
    <source>
        <dbReference type="ARBA" id="ARBA00001947"/>
    </source>
</evidence>
<dbReference type="Gene3D" id="2.170.150.20">
    <property type="entry name" value="Peptide methionine sulfoxide reductase"/>
    <property type="match status" value="1"/>
</dbReference>
<keyword evidence="8" id="KW-1185">Reference proteome</keyword>
<sequence length="207" mass="22958">MATPLRRAHLLLQQLTGVEWRSPLRGLATSASMADPEAYRLPSKGSQLGQAGEAGIKLSDSDWKSRLSSNQYLVLRKKATEPGHRLLFPDGFDNHFEEGVYFCAGCLAAGTKQALYTNKMKFDCGCGWPGFWTNVDGNVIELQDADGSRWEILCSRCHGHLGHVFRGEGFGFCTDERHCVNSMSLAFMRRGSEEIVMPSYQGPVFGF</sequence>
<keyword evidence="4" id="KW-0862">Zinc</keyword>
<protein>
    <submittedName>
        <fullName evidence="7">Peptide methionine sulfoxide reductase B5 (AtMSRB5) (Peptide-methionine (R)-S-oxide reductase)</fullName>
    </submittedName>
</protein>
<evidence type="ECO:0000313" key="8">
    <source>
        <dbReference type="Proteomes" id="UP001642464"/>
    </source>
</evidence>
<dbReference type="Proteomes" id="UP001642464">
    <property type="component" value="Unassembled WGS sequence"/>
</dbReference>
<evidence type="ECO:0000256" key="2">
    <source>
        <dbReference type="ARBA" id="ARBA00007174"/>
    </source>
</evidence>
<keyword evidence="3" id="KW-0479">Metal-binding</keyword>